<sequence>MATSQSSQPDEPHYPSYRELRSDLFPVSFSEAALRLFWPLDGVFPTAISVMKTLRSPDSLEPYFQPDAGGSGSGTWHEISQLPLTEPKVSSVEASVSDLDHWEQMWLEQHREHTDAEYVTYGDLSDDDRPYPSEMKEEGGWESDSDTEFLVRCCGEDRPLRKAAKLVVTPAAGNHFVTVQDYVSAVHPWLMSLRGDILKAKTVLLGYPSSMPTEFMVKNGPESMMIEEKEYWIQGMRPGPRPSTVPASILNRLRRNR</sequence>
<proteinExistence type="predicted"/>
<name>A0A1L7XRR7_9HELO</name>
<dbReference type="EMBL" id="FJOG01000047">
    <property type="protein sequence ID" value="CZR67733.1"/>
    <property type="molecule type" value="Genomic_DNA"/>
</dbReference>
<gene>
    <name evidence="2" type="ORF">PAC_17632</name>
</gene>
<dbReference type="Proteomes" id="UP000184330">
    <property type="component" value="Unassembled WGS sequence"/>
</dbReference>
<evidence type="ECO:0000313" key="2">
    <source>
        <dbReference type="EMBL" id="CZR67733.1"/>
    </source>
</evidence>
<feature type="compositionally biased region" description="Basic and acidic residues" evidence="1">
    <location>
        <begin position="127"/>
        <end position="139"/>
    </location>
</feature>
<protein>
    <submittedName>
        <fullName evidence="2">Uncharacterized protein</fullName>
    </submittedName>
</protein>
<evidence type="ECO:0000313" key="3">
    <source>
        <dbReference type="Proteomes" id="UP000184330"/>
    </source>
</evidence>
<evidence type="ECO:0000256" key="1">
    <source>
        <dbReference type="SAM" id="MobiDB-lite"/>
    </source>
</evidence>
<keyword evidence="3" id="KW-1185">Reference proteome</keyword>
<organism evidence="2 3">
    <name type="scientific">Phialocephala subalpina</name>
    <dbReference type="NCBI Taxonomy" id="576137"/>
    <lineage>
        <taxon>Eukaryota</taxon>
        <taxon>Fungi</taxon>
        <taxon>Dikarya</taxon>
        <taxon>Ascomycota</taxon>
        <taxon>Pezizomycotina</taxon>
        <taxon>Leotiomycetes</taxon>
        <taxon>Helotiales</taxon>
        <taxon>Mollisiaceae</taxon>
        <taxon>Phialocephala</taxon>
        <taxon>Phialocephala fortinii species complex</taxon>
    </lineage>
</organism>
<reference evidence="2 3" key="1">
    <citation type="submission" date="2016-03" db="EMBL/GenBank/DDBJ databases">
        <authorList>
            <person name="Ploux O."/>
        </authorList>
    </citation>
    <scope>NUCLEOTIDE SEQUENCE [LARGE SCALE GENOMIC DNA]</scope>
    <source>
        <strain evidence="2 3">UAMH 11012</strain>
    </source>
</reference>
<dbReference type="OrthoDB" id="3944545at2759"/>
<accession>A0A1L7XRR7</accession>
<dbReference type="STRING" id="576137.A0A1L7XRR7"/>
<feature type="region of interest" description="Disordered" evidence="1">
    <location>
        <begin position="121"/>
        <end position="142"/>
    </location>
</feature>
<dbReference type="AlphaFoldDB" id="A0A1L7XRR7"/>